<dbReference type="EMBL" id="AKCV02000006">
    <property type="protein sequence ID" value="TMS59561.1"/>
    <property type="molecule type" value="Genomic_DNA"/>
</dbReference>
<sequence>MDRVGVLRCVVPMVLAAVCSASHAQAGNQATEFAALAIEGQKKTAFGWAYDHPTQAAAEAEALSQCKTHAGKRSCEVVLAWSGPMCGSYYTHKKGLVNGWAIARNKAAAEGNAMNEFYRRGPFEFADITAYACNSTQRGPAKVLVNKPNTEPPAPLVLQNDGWVTGLQLSPDSKTAYTADRAGNIRAWDVATGKQIRTFQGKTISRADLALSPDGKRLVAFQEKTVAIWDTGSGRMIADASNARWVDRMTFSRDGKTIFGIGQPDFSRSPAWPVLAELDPATGKIRKETEFELPSSAIAQLLMTHDEAQFLTMSSNPNMGLNLWDRASGKKIQVLAQTEVRSAAFVNNGKTLIYVPQKGQSVRAIAFPSGESTGSFPTGGSPYQVVSDSSGKHVYSLDVGSEIGKWDADGEKTFRTSDMPKGRISMIVPAANGKLIASGAEDGTVRFWSATTGAPLPGAQAKR</sequence>
<dbReference type="Proteomes" id="UP000004277">
    <property type="component" value="Unassembled WGS sequence"/>
</dbReference>
<comment type="caution">
    <text evidence="1">The sequence shown here is derived from an EMBL/GenBank/DDBJ whole genome shotgun (WGS) entry which is preliminary data.</text>
</comment>
<organism evidence="1 2">
    <name type="scientific">Imbroritus primus</name>
    <dbReference type="NCBI Taxonomy" id="3058603"/>
    <lineage>
        <taxon>Bacteria</taxon>
        <taxon>Pseudomonadati</taxon>
        <taxon>Pseudomonadota</taxon>
        <taxon>Betaproteobacteria</taxon>
        <taxon>Burkholderiales</taxon>
        <taxon>Burkholderiaceae</taxon>
        <taxon>Imbroritus</taxon>
    </lineage>
</organism>
<name>A0ACD3STK5_9BURK</name>
<proteinExistence type="predicted"/>
<evidence type="ECO:0000313" key="2">
    <source>
        <dbReference type="Proteomes" id="UP000004277"/>
    </source>
</evidence>
<keyword evidence="2" id="KW-1185">Reference proteome</keyword>
<evidence type="ECO:0000313" key="1">
    <source>
        <dbReference type="EMBL" id="TMS59561.1"/>
    </source>
</evidence>
<accession>A0ACD3STK5</accession>
<reference evidence="1" key="1">
    <citation type="submission" date="2019-05" db="EMBL/GenBank/DDBJ databases">
        <title>Revised genome assembly of Burkholderiaceae (previously Ralstonia) sp. PBA.</title>
        <authorList>
            <person name="Gan H.M."/>
        </authorList>
    </citation>
    <scope>NUCLEOTIDE SEQUENCE</scope>
    <source>
        <strain evidence="1">PBA</strain>
    </source>
</reference>
<protein>
    <submittedName>
        <fullName evidence="1">DUF4189 domain-containing protein</fullName>
    </submittedName>
</protein>
<gene>
    <name evidence="1" type="ORF">MW7_001475</name>
</gene>